<feature type="domain" description="Leucine-binding protein" evidence="5">
    <location>
        <begin position="67"/>
        <end position="374"/>
    </location>
</feature>
<evidence type="ECO:0000313" key="7">
    <source>
        <dbReference type="Proteomes" id="UP001595685"/>
    </source>
</evidence>
<comment type="caution">
    <text evidence="6">The sequence shown here is derived from an EMBL/GenBank/DDBJ whole genome shotgun (WGS) entry which is preliminary data.</text>
</comment>
<keyword evidence="2 4" id="KW-0732">Signal</keyword>
<evidence type="ECO:0000256" key="1">
    <source>
        <dbReference type="ARBA" id="ARBA00010062"/>
    </source>
</evidence>
<sequence length="443" mass="44558">MIRRSRGWQPVAVLGIAGLALAACGGGDAETETPDAGTTAEDTAAAAPEPSDSGSEPAAGSGGGDGTLTIGTLLPETGSLAFLGPPEFAGVDLAIQEINAAGGVLGQDVAKIDGDSGDTTTDIATQTATRLIGEGVDAIVGAASSGVSFTVIDQITGAGVVHYSPANTSPDFTDYDDNGLYFRTAPSDVLQGRVLGDLLVQDGCLDAAVVSLDDPYGTGLTENLVTSLQAGGGDLVADPILYPEGTDNFSAQVTQVADSGAECVVLIGFAETAQIVQEMVAQGLPPSGTPTYFVDGNLSNYGEDLPAGVLEGSKGTLPGAEASEEFQARLLEVDPELGDFSYAAESYDAVVTIALAAIAAQSDSGTDIGAALPDVTRGGEKCTDFAACFALLEADPAADIDYDGVSGPIEMSDAGDPTEATIGIFQYGADNNYTRVDSLSGTI</sequence>
<dbReference type="SUPFAM" id="SSF53822">
    <property type="entry name" value="Periplasmic binding protein-like I"/>
    <property type="match status" value="1"/>
</dbReference>
<feature type="region of interest" description="Disordered" evidence="3">
    <location>
        <begin position="27"/>
        <end position="70"/>
    </location>
</feature>
<dbReference type="PROSITE" id="PS51257">
    <property type="entry name" value="PROKAR_LIPOPROTEIN"/>
    <property type="match status" value="1"/>
</dbReference>
<evidence type="ECO:0000313" key="6">
    <source>
        <dbReference type="EMBL" id="MFC3687511.1"/>
    </source>
</evidence>
<feature type="signal peptide" evidence="4">
    <location>
        <begin position="1"/>
        <end position="22"/>
    </location>
</feature>
<dbReference type="CDD" id="cd06346">
    <property type="entry name" value="PBP1_ABC_ligand_binding-like"/>
    <property type="match status" value="1"/>
</dbReference>
<dbReference type="RefSeq" id="WP_340292232.1">
    <property type="nucleotide sequence ID" value="NZ_JBBEOI010000064.1"/>
</dbReference>
<feature type="chain" id="PRO_5045495263" evidence="4">
    <location>
        <begin position="23"/>
        <end position="443"/>
    </location>
</feature>
<evidence type="ECO:0000259" key="5">
    <source>
        <dbReference type="Pfam" id="PF13458"/>
    </source>
</evidence>
<name>A0ABV7WG33_9MICO</name>
<protein>
    <submittedName>
        <fullName evidence="6">ABC transporter substrate-binding protein</fullName>
    </submittedName>
</protein>
<dbReference type="EMBL" id="JBHRWW010000002">
    <property type="protein sequence ID" value="MFC3687511.1"/>
    <property type="molecule type" value="Genomic_DNA"/>
</dbReference>
<dbReference type="Proteomes" id="UP001595685">
    <property type="component" value="Unassembled WGS sequence"/>
</dbReference>
<dbReference type="Gene3D" id="3.40.50.2300">
    <property type="match status" value="4"/>
</dbReference>
<dbReference type="InterPro" id="IPR028082">
    <property type="entry name" value="Peripla_BP_I"/>
</dbReference>
<reference evidence="7" key="1">
    <citation type="journal article" date="2019" name="Int. J. Syst. Evol. Microbiol.">
        <title>The Global Catalogue of Microorganisms (GCM) 10K type strain sequencing project: providing services to taxonomists for standard genome sequencing and annotation.</title>
        <authorList>
            <consortium name="The Broad Institute Genomics Platform"/>
            <consortium name="The Broad Institute Genome Sequencing Center for Infectious Disease"/>
            <person name="Wu L."/>
            <person name="Ma J."/>
        </authorList>
    </citation>
    <scope>NUCLEOTIDE SEQUENCE [LARGE SCALE GENOMIC DNA]</scope>
    <source>
        <strain evidence="7">NCAIM B.02333</strain>
    </source>
</reference>
<proteinExistence type="inferred from homology"/>
<dbReference type="Pfam" id="PF13458">
    <property type="entry name" value="Peripla_BP_6"/>
    <property type="match status" value="1"/>
</dbReference>
<organism evidence="6 7">
    <name type="scientific">Aquipuribacter hungaricus</name>
    <dbReference type="NCBI Taxonomy" id="545624"/>
    <lineage>
        <taxon>Bacteria</taxon>
        <taxon>Bacillati</taxon>
        <taxon>Actinomycetota</taxon>
        <taxon>Actinomycetes</taxon>
        <taxon>Micrococcales</taxon>
        <taxon>Intrasporangiaceae</taxon>
        <taxon>Aquipuribacter</taxon>
    </lineage>
</organism>
<dbReference type="PANTHER" id="PTHR30483">
    <property type="entry name" value="LEUCINE-SPECIFIC-BINDING PROTEIN"/>
    <property type="match status" value="1"/>
</dbReference>
<dbReference type="InterPro" id="IPR028081">
    <property type="entry name" value="Leu-bd"/>
</dbReference>
<gene>
    <name evidence="6" type="ORF">ACFOLH_04075</name>
</gene>
<feature type="compositionally biased region" description="Low complexity" evidence="3">
    <location>
        <begin position="34"/>
        <end position="59"/>
    </location>
</feature>
<accession>A0ABV7WG33</accession>
<dbReference type="InterPro" id="IPR051010">
    <property type="entry name" value="BCAA_transport"/>
</dbReference>
<keyword evidence="7" id="KW-1185">Reference proteome</keyword>
<dbReference type="PANTHER" id="PTHR30483:SF6">
    <property type="entry name" value="PERIPLASMIC BINDING PROTEIN OF ABC TRANSPORTER FOR NATURAL AMINO ACIDS"/>
    <property type="match status" value="1"/>
</dbReference>
<comment type="similarity">
    <text evidence="1">Belongs to the leucine-binding protein family.</text>
</comment>
<evidence type="ECO:0000256" key="2">
    <source>
        <dbReference type="ARBA" id="ARBA00022729"/>
    </source>
</evidence>
<evidence type="ECO:0000256" key="4">
    <source>
        <dbReference type="SAM" id="SignalP"/>
    </source>
</evidence>
<evidence type="ECO:0000256" key="3">
    <source>
        <dbReference type="SAM" id="MobiDB-lite"/>
    </source>
</evidence>